<evidence type="ECO:0000313" key="4">
    <source>
        <dbReference type="Proteomes" id="UP000186106"/>
    </source>
</evidence>
<dbReference type="AlphaFoldDB" id="A0A1N7JDT0"/>
<sequence>MIALIERLASEGNQKMLEAIKFLLYNDNGDIFEIIDFENDSIYKEPFLFTYFNVEEFTNLDSVLFPYCDTQDLKLKTDAYGRFYIPQKGWFTTNCISEEITIRKPHYEVFLNGDKIESVYEGVEYLDGTKIELLKYPLPFLEPLFTDADSQVVSVEISTVTQQQRRNLAKAYQFIKKYNPECFELLERFAFKCVVFNTDFMNKNSFSHKYAHGLTFYNSYQEDYDEIFFIDDISHQSAHVILTNILFENDNFFKIDKETSLQELLIGKNIDVVETRTLEVVVHALFTYYFIFDNLDKLYSNVKLNPRQEHEVLGRISIYILKCQNDLLLLEHLFGKDENIFYEYGMLIFTEMKNKLLEMKNKYKEFYQSYDFKDHPYNFTYKKFAEKNPI</sequence>
<evidence type="ECO:0000313" key="1">
    <source>
        <dbReference type="EMBL" id="AZA99477.1"/>
    </source>
</evidence>
<evidence type="ECO:0000313" key="3">
    <source>
        <dbReference type="EMBL" id="SIS47477.1"/>
    </source>
</evidence>
<dbReference type="Proteomes" id="UP000186106">
    <property type="component" value="Unassembled WGS sequence"/>
</dbReference>
<dbReference type="EMBL" id="FTNZ01000002">
    <property type="protein sequence ID" value="SIS30997.1"/>
    <property type="molecule type" value="Genomic_DNA"/>
</dbReference>
<name>A0A1N7JDT0_9FLAO</name>
<dbReference type="EMBL" id="FTNZ01000008">
    <property type="protein sequence ID" value="SIS47477.1"/>
    <property type="molecule type" value="Genomic_DNA"/>
</dbReference>
<proteinExistence type="predicted"/>
<dbReference type="OrthoDB" id="1230778at2"/>
<accession>A0A1N7JDT0</accession>
<dbReference type="STRING" id="112234.SAMN05421768_102165"/>
<gene>
    <name evidence="1" type="ORF">EG359_07600</name>
    <name evidence="2" type="ORF">SAMN05421768_102165</name>
    <name evidence="3" type="ORF">SAMN05421768_108164</name>
</gene>
<dbReference type="KEGG" id="cjt:EG359_07600"/>
<evidence type="ECO:0000313" key="2">
    <source>
        <dbReference type="EMBL" id="SIS30997.1"/>
    </source>
</evidence>
<dbReference type="RefSeq" id="WP_076352254.1">
    <property type="nucleotide sequence ID" value="NZ_CP033926.1"/>
</dbReference>
<reference evidence="1 5" key="2">
    <citation type="submission" date="2018-11" db="EMBL/GenBank/DDBJ databases">
        <title>Proposal to divide the Flavobacteriaceae and reorganize its genera based on Amino Acid Identity values calculated from whole genome sequences.</title>
        <authorList>
            <person name="Nicholson A.C."/>
            <person name="Gulvik C.A."/>
            <person name="Whitney A.M."/>
            <person name="Humrighouse B.W."/>
            <person name="Bell M."/>
            <person name="Holmes B."/>
            <person name="Steigerwalt A.G."/>
            <person name="Villarma A."/>
            <person name="Sheth M."/>
            <person name="Batra D."/>
            <person name="Pryor J."/>
            <person name="Bernardet J.-F."/>
            <person name="Hugo C."/>
            <person name="Kampfer P."/>
            <person name="Newman J."/>
            <person name="McQuiston J.R."/>
        </authorList>
    </citation>
    <scope>NUCLEOTIDE SEQUENCE [LARGE SCALE GENOMIC DNA]</scope>
    <source>
        <strain evidence="1 5">DSM 16927</strain>
    </source>
</reference>
<evidence type="ECO:0000313" key="5">
    <source>
        <dbReference type="Proteomes" id="UP000279541"/>
    </source>
</evidence>
<reference evidence="3 4" key="1">
    <citation type="submission" date="2017-01" db="EMBL/GenBank/DDBJ databases">
        <authorList>
            <person name="Mah S.A."/>
            <person name="Swanson W.J."/>
            <person name="Moy G.W."/>
            <person name="Vacquier V.D."/>
        </authorList>
    </citation>
    <scope>NUCLEOTIDE SEQUENCE [LARGE SCALE GENOMIC DNA]</scope>
    <source>
        <strain evidence="3 4">DSM 16927</strain>
    </source>
</reference>
<protein>
    <submittedName>
        <fullName evidence="3">Uncharacterized protein</fullName>
    </submittedName>
</protein>
<dbReference type="EMBL" id="CP033926">
    <property type="protein sequence ID" value="AZA99477.1"/>
    <property type="molecule type" value="Genomic_DNA"/>
</dbReference>
<keyword evidence="5" id="KW-1185">Reference proteome</keyword>
<dbReference type="Proteomes" id="UP000279541">
    <property type="component" value="Chromosome"/>
</dbReference>
<organism evidence="3 4">
    <name type="scientific">Chryseobacterium joostei</name>
    <dbReference type="NCBI Taxonomy" id="112234"/>
    <lineage>
        <taxon>Bacteria</taxon>
        <taxon>Pseudomonadati</taxon>
        <taxon>Bacteroidota</taxon>
        <taxon>Flavobacteriia</taxon>
        <taxon>Flavobacteriales</taxon>
        <taxon>Weeksellaceae</taxon>
        <taxon>Chryseobacterium group</taxon>
        <taxon>Chryseobacterium</taxon>
    </lineage>
</organism>